<evidence type="ECO:0000313" key="3">
    <source>
        <dbReference type="Proteomes" id="UP000053854"/>
    </source>
</evidence>
<keyword evidence="3" id="KW-1185">Reference proteome</keyword>
<dbReference type="GO" id="GO:0042403">
    <property type="term" value="P:thyroid hormone metabolic process"/>
    <property type="evidence" value="ECO:0007669"/>
    <property type="project" value="TreeGrafter"/>
</dbReference>
<accession>A0A094LXH3</accession>
<evidence type="ECO:0000313" key="2">
    <source>
        <dbReference type="EMBL" id="KFZ68064.1"/>
    </source>
</evidence>
<dbReference type="Pfam" id="PF00837">
    <property type="entry name" value="T4_deiodinase"/>
    <property type="match status" value="1"/>
</dbReference>
<dbReference type="GO" id="GO:0004800">
    <property type="term" value="F:thyroxine 5'-deiodinase activity"/>
    <property type="evidence" value="ECO:0007669"/>
    <property type="project" value="InterPro"/>
</dbReference>
<dbReference type="Gene3D" id="3.40.30.10">
    <property type="entry name" value="Glutaredoxin"/>
    <property type="match status" value="1"/>
</dbReference>
<dbReference type="InterPro" id="IPR000643">
    <property type="entry name" value="Iodothyronine_deiodinase"/>
</dbReference>
<keyword evidence="1" id="KW-0560">Oxidoreductase</keyword>
<sequence length="143" mass="16289">MARLRSFQRLAAHFVDIADFLLVYIEEAHPSAGWGSSDVHQKSTPPRRRAYNIPKHQCLQDRLRAAQLMREGAPDCPLAVDTMDNASSAAYGAYFERLYIIQEEKVMYQGGRGPEGYKISELRTWLDQYKTQLQSPSTVVIQV</sequence>
<proteinExistence type="inferred from homology"/>
<dbReference type="PANTHER" id="PTHR11781">
    <property type="entry name" value="IODOTHYRONINE DEIODINASE"/>
    <property type="match status" value="1"/>
</dbReference>
<dbReference type="AlphaFoldDB" id="A0A094LXH3"/>
<evidence type="ECO:0000256" key="1">
    <source>
        <dbReference type="RuleBase" id="RU000676"/>
    </source>
</evidence>
<reference evidence="2 3" key="1">
    <citation type="submission" date="2014-04" db="EMBL/GenBank/DDBJ databases">
        <title>Genome evolution of avian class.</title>
        <authorList>
            <person name="Zhang G."/>
            <person name="Li C."/>
        </authorList>
    </citation>
    <scope>NUCLEOTIDE SEQUENCE [LARGE SCALE GENOMIC DNA]</scope>
    <source>
        <strain evidence="2">BGI_N338</strain>
    </source>
</reference>
<keyword evidence="1" id="KW-0712">Selenocysteine</keyword>
<dbReference type="EMBL" id="KL283419">
    <property type="protein sequence ID" value="KFZ68064.1"/>
    <property type="molecule type" value="Genomic_DNA"/>
</dbReference>
<protein>
    <recommendedName>
        <fullName evidence="1">Iodothyronine deiodinase</fullName>
    </recommendedName>
</protein>
<comment type="similarity">
    <text evidence="1">Belongs to the iodothyronine deiodinase family.</text>
</comment>
<name>A0A094LXH3_PODCR</name>
<keyword evidence="1" id="KW-0893">Thyroid hormones biosynthesis</keyword>
<dbReference type="Proteomes" id="UP000053854">
    <property type="component" value="Unassembled WGS sequence"/>
</dbReference>
<comment type="function">
    <text evidence="1">Responsible for the deiodination of T4 (3,5,3',5'-tetraiodothyronine).</text>
</comment>
<organism evidence="2 3">
    <name type="scientific">Podiceps cristatus</name>
    <name type="common">Great crested grebe</name>
    <dbReference type="NCBI Taxonomy" id="345573"/>
    <lineage>
        <taxon>Eukaryota</taxon>
        <taxon>Metazoa</taxon>
        <taxon>Chordata</taxon>
        <taxon>Craniata</taxon>
        <taxon>Vertebrata</taxon>
        <taxon>Euteleostomi</taxon>
        <taxon>Archelosauria</taxon>
        <taxon>Archosauria</taxon>
        <taxon>Dinosauria</taxon>
        <taxon>Saurischia</taxon>
        <taxon>Theropoda</taxon>
        <taxon>Coelurosauria</taxon>
        <taxon>Aves</taxon>
        <taxon>Neognathae</taxon>
        <taxon>Neoaves</taxon>
        <taxon>Mirandornithes</taxon>
        <taxon>Podicipediformes</taxon>
        <taxon>Podicipedidae</taxon>
        <taxon>Podiceps</taxon>
    </lineage>
</organism>
<dbReference type="GO" id="GO:0042446">
    <property type="term" value="P:hormone biosynthetic process"/>
    <property type="evidence" value="ECO:0007669"/>
    <property type="project" value="UniProtKB-KW"/>
</dbReference>
<dbReference type="OrthoDB" id="428577at2759"/>
<dbReference type="PANTHER" id="PTHR11781:SF4">
    <property type="entry name" value="THYROXINE 5-DEIODINASE"/>
    <property type="match status" value="1"/>
</dbReference>
<gene>
    <name evidence="2" type="ORF">N338_11845</name>
</gene>